<organism evidence="8 9">
    <name type="scientific">Rhizobium herbae</name>
    <dbReference type="NCBI Taxonomy" id="508661"/>
    <lineage>
        <taxon>Bacteria</taxon>
        <taxon>Pseudomonadati</taxon>
        <taxon>Pseudomonadota</taxon>
        <taxon>Alphaproteobacteria</taxon>
        <taxon>Hyphomicrobiales</taxon>
        <taxon>Rhizobiaceae</taxon>
        <taxon>Rhizobium/Agrobacterium group</taxon>
        <taxon>Rhizobium</taxon>
    </lineage>
</organism>
<keyword evidence="1" id="KW-0001">2Fe-2S</keyword>
<dbReference type="InterPro" id="IPR017941">
    <property type="entry name" value="Rieske_2Fe-2S"/>
</dbReference>
<keyword evidence="3" id="KW-0408">Iron</keyword>
<dbReference type="PANTHER" id="PTHR21496">
    <property type="entry name" value="FERREDOXIN-RELATED"/>
    <property type="match status" value="1"/>
</dbReference>
<dbReference type="Gene3D" id="2.102.10.10">
    <property type="entry name" value="Rieske [2Fe-2S] iron-sulphur domain"/>
    <property type="match status" value="1"/>
</dbReference>
<keyword evidence="9" id="KW-1185">Reference proteome</keyword>
<keyword evidence="4" id="KW-0411">Iron-sulfur</keyword>
<keyword evidence="8" id="KW-0223">Dioxygenase</keyword>
<sequence>MPQWVEACGTNDVEQEEVIRFDHQGRTFCIFRSPEDDFYCTDGLCTHEKVHLSDGLVMDHSIECPKHSGVFDYRTGEAMRMPVCINLKTYVAKVENDRVFIEI</sequence>
<evidence type="ECO:0000256" key="2">
    <source>
        <dbReference type="ARBA" id="ARBA00022723"/>
    </source>
</evidence>
<evidence type="ECO:0000256" key="6">
    <source>
        <dbReference type="ARBA" id="ARBA00038001"/>
    </source>
</evidence>
<dbReference type="InterPro" id="IPR012747">
    <property type="entry name" value="MocE_2FeS"/>
</dbReference>
<evidence type="ECO:0000256" key="1">
    <source>
        <dbReference type="ARBA" id="ARBA00022714"/>
    </source>
</evidence>
<dbReference type="NCBIfam" id="TIGR02377">
    <property type="entry name" value="MocE_fam_FeS"/>
    <property type="match status" value="1"/>
</dbReference>
<dbReference type="RefSeq" id="WP_209854248.1">
    <property type="nucleotide sequence ID" value="NZ_JAGGJV010000006.1"/>
</dbReference>
<dbReference type="InterPro" id="IPR036922">
    <property type="entry name" value="Rieske_2Fe-2S_sf"/>
</dbReference>
<evidence type="ECO:0000256" key="3">
    <source>
        <dbReference type="ARBA" id="ARBA00023004"/>
    </source>
</evidence>
<keyword evidence="2" id="KW-0479">Metal-binding</keyword>
<accession>A0ABS4EQP9</accession>
<comment type="similarity">
    <text evidence="6">Belongs to the bacterial ring-hydroxylating dioxygenase ferredoxin component family.</text>
</comment>
<dbReference type="Proteomes" id="UP000823786">
    <property type="component" value="Unassembled WGS sequence"/>
</dbReference>
<evidence type="ECO:0000259" key="7">
    <source>
        <dbReference type="PROSITE" id="PS51296"/>
    </source>
</evidence>
<gene>
    <name evidence="8" type="ORF">J2Z75_003794</name>
</gene>
<dbReference type="PANTHER" id="PTHR21496:SF0">
    <property type="entry name" value="RIESKE DOMAIN-CONTAINING PROTEIN"/>
    <property type="match status" value="1"/>
</dbReference>
<dbReference type="EMBL" id="JAGGJV010000006">
    <property type="protein sequence ID" value="MBP1860273.1"/>
    <property type="molecule type" value="Genomic_DNA"/>
</dbReference>
<dbReference type="GO" id="GO:0051213">
    <property type="term" value="F:dioxygenase activity"/>
    <property type="evidence" value="ECO:0007669"/>
    <property type="project" value="UniProtKB-KW"/>
</dbReference>
<dbReference type="Pfam" id="PF00355">
    <property type="entry name" value="Rieske"/>
    <property type="match status" value="1"/>
</dbReference>
<evidence type="ECO:0000256" key="5">
    <source>
        <dbReference type="ARBA" id="ARBA00034078"/>
    </source>
</evidence>
<feature type="domain" description="Rieske" evidence="7">
    <location>
        <begin position="5"/>
        <end position="101"/>
    </location>
</feature>
<comment type="cofactor">
    <cofactor evidence="5">
        <name>[2Fe-2S] cluster</name>
        <dbReference type="ChEBI" id="CHEBI:190135"/>
    </cofactor>
</comment>
<dbReference type="CDD" id="cd03528">
    <property type="entry name" value="Rieske_RO_ferredoxin"/>
    <property type="match status" value="1"/>
</dbReference>
<evidence type="ECO:0000313" key="9">
    <source>
        <dbReference type="Proteomes" id="UP000823786"/>
    </source>
</evidence>
<evidence type="ECO:0000256" key="4">
    <source>
        <dbReference type="ARBA" id="ARBA00023014"/>
    </source>
</evidence>
<name>A0ABS4EQP9_9HYPH</name>
<evidence type="ECO:0000313" key="8">
    <source>
        <dbReference type="EMBL" id="MBP1860273.1"/>
    </source>
</evidence>
<protein>
    <submittedName>
        <fullName evidence="8">3-phenylpropionate/trans-cinnamate dioxygenase ferredoxin subunit</fullName>
    </submittedName>
</protein>
<dbReference type="SUPFAM" id="SSF50022">
    <property type="entry name" value="ISP domain"/>
    <property type="match status" value="1"/>
</dbReference>
<proteinExistence type="inferred from homology"/>
<keyword evidence="8" id="KW-0560">Oxidoreductase</keyword>
<reference evidence="8 9" key="1">
    <citation type="submission" date="2021-03" db="EMBL/GenBank/DDBJ databases">
        <title>Genomic Encyclopedia of Type Strains, Phase IV (KMG-IV): sequencing the most valuable type-strain genomes for metagenomic binning, comparative biology and taxonomic classification.</title>
        <authorList>
            <person name="Goeker M."/>
        </authorList>
    </citation>
    <scope>NUCLEOTIDE SEQUENCE [LARGE SCALE GENOMIC DNA]</scope>
    <source>
        <strain evidence="8 9">DSM 26427</strain>
    </source>
</reference>
<dbReference type="PROSITE" id="PS51296">
    <property type="entry name" value="RIESKE"/>
    <property type="match status" value="1"/>
</dbReference>
<comment type="caution">
    <text evidence="8">The sequence shown here is derived from an EMBL/GenBank/DDBJ whole genome shotgun (WGS) entry which is preliminary data.</text>
</comment>